<dbReference type="AlphaFoldDB" id="A0A061R6H8"/>
<dbReference type="SUPFAM" id="SSF51161">
    <property type="entry name" value="Trimeric LpxA-like enzymes"/>
    <property type="match status" value="1"/>
</dbReference>
<keyword evidence="7" id="KW-0547">Nucleotide-binding</keyword>
<dbReference type="InterPro" id="IPR005835">
    <property type="entry name" value="NTP_transferase_dom"/>
</dbReference>
<evidence type="ECO:0000256" key="6">
    <source>
        <dbReference type="ARBA" id="ARBA00022695"/>
    </source>
</evidence>
<reference evidence="11" key="1">
    <citation type="submission" date="2014-05" db="EMBL/GenBank/DDBJ databases">
        <title>The transcriptome of the halophilic microalga Tetraselmis sp. GSL018 isolated from the Great Salt Lake, Utah.</title>
        <authorList>
            <person name="Jinkerson R.E."/>
            <person name="D'Adamo S."/>
            <person name="Posewitz M.C."/>
        </authorList>
    </citation>
    <scope>NUCLEOTIDE SEQUENCE</scope>
    <source>
        <strain evidence="11">GSL018</strain>
    </source>
</reference>
<dbReference type="EMBL" id="GBEZ01020390">
    <property type="protein sequence ID" value="JAC66280.1"/>
    <property type="molecule type" value="Transcribed_RNA"/>
</dbReference>
<protein>
    <recommendedName>
        <fullName evidence="3">glucose-1-phosphate adenylyltransferase</fullName>
        <ecNumber evidence="3">2.7.7.27</ecNumber>
    </recommendedName>
</protein>
<dbReference type="InterPro" id="IPR029044">
    <property type="entry name" value="Nucleotide-diphossugar_trans"/>
</dbReference>
<keyword evidence="6" id="KW-0548">Nucleotidyltransferase</keyword>
<dbReference type="EC" id="2.7.7.27" evidence="3"/>
<proteinExistence type="inferred from homology"/>
<dbReference type="Pfam" id="PF25247">
    <property type="entry name" value="LbH_GLGC"/>
    <property type="match status" value="1"/>
</dbReference>
<accession>A0A061R6H8</accession>
<evidence type="ECO:0000256" key="2">
    <source>
        <dbReference type="ARBA" id="ARBA00010443"/>
    </source>
</evidence>
<evidence type="ECO:0000313" key="11">
    <source>
        <dbReference type="EMBL" id="JAC66280.1"/>
    </source>
</evidence>
<evidence type="ECO:0000256" key="8">
    <source>
        <dbReference type="ARBA" id="ARBA00022840"/>
    </source>
</evidence>
<feature type="domain" description="Nucleotidyl transferase" evidence="10">
    <location>
        <begin position="127"/>
        <end position="402"/>
    </location>
</feature>
<sequence>MRSAATNFFNPLPPWHGGFRNSSRTNRKLRTICLENSWFCTCPGSSARCGSRNLQHSTSRSSTPPLGASSTTSWNRAQLEEDEQDEPSFLQMECRGKPLEPSLSSTSLAEEDTLPSLEEMSSTVHSLILAGGASNNPLALFRAVAAIPLGCTYRMVDVPISNCMTSGISKMYVLTQYMNASLNNHIATAYRPATFGGQARRGWVEVLAATQTPQCSTWSAGSADAVRWHLRTVFDPVSGAPPPQDLLVLSGQALYKMDFRELVALHRKSGSDVTIATISVSRERAGRLGIVRVSSVTGRVTAFVEKPGEEALEQMAHASSYSTAEEPFEASMGVYVFRREVLENLLLDRDSFTGRTQDIHFGRDVIPHALRAGYRVFAHHFSGYWRDVTKLRDYYTANLKFTSTDSPFSPASLESFMHAEPRMLPPSVVADSEIIGSLLGGGSWVIGSRVSHSVIGQCASVASGCVIEDSLVLGSDFKQQDPRRRPPDMEEQAVLSHLGIREGCVIRNAIIDKNACIGAGSRIVNAHGVTEADRKDLGYVIQDGIVTVLKNAVIPPGTVI</sequence>
<keyword evidence="8" id="KW-0067">ATP-binding</keyword>
<evidence type="ECO:0000256" key="5">
    <source>
        <dbReference type="ARBA" id="ARBA00022679"/>
    </source>
</evidence>
<comment type="similarity">
    <text evidence="2">Belongs to the bacterial/plant glucose-1-phosphate adenylyltransferase family.</text>
</comment>
<dbReference type="CDD" id="cd04651">
    <property type="entry name" value="LbH_G1P_AT_C"/>
    <property type="match status" value="1"/>
</dbReference>
<keyword evidence="4" id="KW-0021">Allosteric enzyme</keyword>
<dbReference type="PROSITE" id="PS00810">
    <property type="entry name" value="ADP_GLC_PYROPHOSPH_3"/>
    <property type="match status" value="1"/>
</dbReference>
<dbReference type="Gene3D" id="3.90.550.10">
    <property type="entry name" value="Spore Coat Polysaccharide Biosynthesis Protein SpsA, Chain A"/>
    <property type="match status" value="1"/>
</dbReference>
<evidence type="ECO:0000256" key="1">
    <source>
        <dbReference type="ARBA" id="ARBA00000956"/>
    </source>
</evidence>
<dbReference type="SUPFAM" id="SSF53448">
    <property type="entry name" value="Nucleotide-diphospho-sugar transferases"/>
    <property type="match status" value="1"/>
</dbReference>
<dbReference type="PANTHER" id="PTHR43523:SF12">
    <property type="entry name" value="GLUCOSE-1-PHOSPHATE ADENYLYLTRANSFERASE LARGE SUBUNIT 1, CHLOROPLASTIC-RELATED"/>
    <property type="match status" value="1"/>
</dbReference>
<evidence type="ECO:0000256" key="9">
    <source>
        <dbReference type="SAM" id="MobiDB-lite"/>
    </source>
</evidence>
<comment type="catalytic activity">
    <reaction evidence="1">
        <text>alpha-D-glucose 1-phosphate + ATP + H(+) = ADP-alpha-D-glucose + diphosphate</text>
        <dbReference type="Rhea" id="RHEA:12120"/>
        <dbReference type="ChEBI" id="CHEBI:15378"/>
        <dbReference type="ChEBI" id="CHEBI:30616"/>
        <dbReference type="ChEBI" id="CHEBI:33019"/>
        <dbReference type="ChEBI" id="CHEBI:57498"/>
        <dbReference type="ChEBI" id="CHEBI:58601"/>
        <dbReference type="EC" id="2.7.7.27"/>
    </reaction>
</comment>
<gene>
    <name evidence="11" type="ORF">TSPGSL018_14064</name>
</gene>
<name>A0A061R6H8_9CHLO</name>
<feature type="compositionally biased region" description="Polar residues" evidence="9">
    <location>
        <begin position="52"/>
        <end position="76"/>
    </location>
</feature>
<dbReference type="PANTHER" id="PTHR43523">
    <property type="entry name" value="GLUCOSE-1-PHOSPHATE ADENYLYLTRANSFERASE-RELATED"/>
    <property type="match status" value="1"/>
</dbReference>
<dbReference type="GO" id="GO:0008878">
    <property type="term" value="F:glucose-1-phosphate adenylyltransferase activity"/>
    <property type="evidence" value="ECO:0007669"/>
    <property type="project" value="UniProtKB-EC"/>
</dbReference>
<feature type="region of interest" description="Disordered" evidence="9">
    <location>
        <begin position="51"/>
        <end position="88"/>
    </location>
</feature>
<evidence type="ECO:0000256" key="4">
    <source>
        <dbReference type="ARBA" id="ARBA00022533"/>
    </source>
</evidence>
<evidence type="ECO:0000256" key="7">
    <source>
        <dbReference type="ARBA" id="ARBA00022741"/>
    </source>
</evidence>
<dbReference type="InterPro" id="IPR005836">
    <property type="entry name" value="ADP_Glu_pyroP_CS"/>
</dbReference>
<dbReference type="Gene3D" id="2.160.10.10">
    <property type="entry name" value="Hexapeptide repeat proteins"/>
    <property type="match status" value="1"/>
</dbReference>
<keyword evidence="5" id="KW-0808">Transferase</keyword>
<dbReference type="GO" id="GO:0005978">
    <property type="term" value="P:glycogen biosynthetic process"/>
    <property type="evidence" value="ECO:0007669"/>
    <property type="project" value="InterPro"/>
</dbReference>
<dbReference type="GO" id="GO:0005524">
    <property type="term" value="F:ATP binding"/>
    <property type="evidence" value="ECO:0007669"/>
    <property type="project" value="UniProtKB-KW"/>
</dbReference>
<evidence type="ECO:0000256" key="3">
    <source>
        <dbReference type="ARBA" id="ARBA00012460"/>
    </source>
</evidence>
<dbReference type="Pfam" id="PF00483">
    <property type="entry name" value="NTP_transferase"/>
    <property type="match status" value="1"/>
</dbReference>
<dbReference type="InterPro" id="IPR011831">
    <property type="entry name" value="ADP-Glc_PPase"/>
</dbReference>
<organism evidence="11">
    <name type="scientific">Tetraselmis sp. GSL018</name>
    <dbReference type="NCBI Taxonomy" id="582737"/>
    <lineage>
        <taxon>Eukaryota</taxon>
        <taxon>Viridiplantae</taxon>
        <taxon>Chlorophyta</taxon>
        <taxon>core chlorophytes</taxon>
        <taxon>Chlorodendrophyceae</taxon>
        <taxon>Chlorodendrales</taxon>
        <taxon>Chlorodendraceae</taxon>
        <taxon>Tetraselmis</taxon>
    </lineage>
</organism>
<evidence type="ECO:0000259" key="10">
    <source>
        <dbReference type="Pfam" id="PF00483"/>
    </source>
</evidence>
<dbReference type="InterPro" id="IPR011004">
    <property type="entry name" value="Trimer_LpxA-like_sf"/>
</dbReference>